<gene>
    <name evidence="1" type="ordered locus">VIT_18s0001g03930</name>
</gene>
<proteinExistence type="predicted"/>
<dbReference type="PaxDb" id="29760-VIT_18s0001g03930.t01"/>
<dbReference type="Proteomes" id="UP000009183">
    <property type="component" value="Chromosome 18"/>
</dbReference>
<sequence>MFTTPPPCHSPPPCFQQLCCNAIYPGRIYSASKASSKSPRFQRKTTLEQCTKFLGGVPALN</sequence>
<dbReference type="InParanoid" id="F6H0M6"/>
<dbReference type="HOGENOM" id="CLU_2927308_0_0_1"/>
<protein>
    <submittedName>
        <fullName evidence="1">Uncharacterized protein</fullName>
    </submittedName>
</protein>
<keyword evidence="2" id="KW-1185">Reference proteome</keyword>
<dbReference type="EMBL" id="FN595227">
    <property type="protein sequence ID" value="CCB45523.1"/>
    <property type="molecule type" value="Genomic_DNA"/>
</dbReference>
<organism evidence="1 2">
    <name type="scientific">Vitis vinifera</name>
    <name type="common">Grape</name>
    <dbReference type="NCBI Taxonomy" id="29760"/>
    <lineage>
        <taxon>Eukaryota</taxon>
        <taxon>Viridiplantae</taxon>
        <taxon>Streptophyta</taxon>
        <taxon>Embryophyta</taxon>
        <taxon>Tracheophyta</taxon>
        <taxon>Spermatophyta</taxon>
        <taxon>Magnoliopsida</taxon>
        <taxon>eudicotyledons</taxon>
        <taxon>Gunneridae</taxon>
        <taxon>Pentapetalae</taxon>
        <taxon>rosids</taxon>
        <taxon>Vitales</taxon>
        <taxon>Vitaceae</taxon>
        <taxon>Viteae</taxon>
        <taxon>Vitis</taxon>
    </lineage>
</organism>
<accession>F6H0M6</accession>
<reference evidence="2" key="1">
    <citation type="journal article" date="2007" name="Nature">
        <title>The grapevine genome sequence suggests ancestral hexaploidization in major angiosperm phyla.</title>
        <authorList>
            <consortium name="The French-Italian Public Consortium for Grapevine Genome Characterization."/>
            <person name="Jaillon O."/>
            <person name="Aury J.-M."/>
            <person name="Noel B."/>
            <person name="Policriti A."/>
            <person name="Clepet C."/>
            <person name="Casagrande A."/>
            <person name="Choisne N."/>
            <person name="Aubourg S."/>
            <person name="Vitulo N."/>
            <person name="Jubin C."/>
            <person name="Vezzi A."/>
            <person name="Legeai F."/>
            <person name="Hugueney P."/>
            <person name="Dasilva C."/>
            <person name="Horner D."/>
            <person name="Mica E."/>
            <person name="Jublot D."/>
            <person name="Poulain J."/>
            <person name="Bruyere C."/>
            <person name="Billault A."/>
            <person name="Segurens B."/>
            <person name="Gouyvenoux M."/>
            <person name="Ugarte E."/>
            <person name="Cattonaro F."/>
            <person name="Anthouard V."/>
            <person name="Vico V."/>
            <person name="Del Fabbro C."/>
            <person name="Alaux M."/>
            <person name="Di Gaspero G."/>
            <person name="Dumas V."/>
            <person name="Felice N."/>
            <person name="Paillard S."/>
            <person name="Juman I."/>
            <person name="Moroldo M."/>
            <person name="Scalabrin S."/>
            <person name="Canaguier A."/>
            <person name="Le Clainche I."/>
            <person name="Malacrida G."/>
            <person name="Durand E."/>
            <person name="Pesole G."/>
            <person name="Laucou V."/>
            <person name="Chatelet P."/>
            <person name="Merdinoglu D."/>
            <person name="Delledonne M."/>
            <person name="Pezzotti M."/>
            <person name="Lecharny A."/>
            <person name="Scarpelli C."/>
            <person name="Artiguenave F."/>
            <person name="Pe M.E."/>
            <person name="Valle G."/>
            <person name="Morgante M."/>
            <person name="Caboche M."/>
            <person name="Adam-Blondon A.-F."/>
            <person name="Weissenbach J."/>
            <person name="Quetier F."/>
            <person name="Wincker P."/>
        </authorList>
    </citation>
    <scope>NUCLEOTIDE SEQUENCE [LARGE SCALE GENOMIC DNA]</scope>
    <source>
        <strain evidence="2">cv. Pinot noir / PN40024</strain>
    </source>
</reference>
<name>F6H0M6_VITVI</name>
<evidence type="ECO:0000313" key="2">
    <source>
        <dbReference type="Proteomes" id="UP000009183"/>
    </source>
</evidence>
<evidence type="ECO:0000313" key="1">
    <source>
        <dbReference type="EMBL" id="CCB45523.1"/>
    </source>
</evidence>
<dbReference type="AlphaFoldDB" id="F6H0M6"/>